<reference evidence="2" key="1">
    <citation type="journal article" date="2022" name="Toxins">
        <title>Genomic Analysis of Sphingopyxis sp. USTB-05 for Biodegrading Cyanobacterial Hepatotoxins.</title>
        <authorList>
            <person name="Liu C."/>
            <person name="Xu Q."/>
            <person name="Zhao Z."/>
            <person name="Zhang H."/>
            <person name="Liu X."/>
            <person name="Yin C."/>
            <person name="Liu Y."/>
            <person name="Yan H."/>
        </authorList>
    </citation>
    <scope>NUCLEOTIDE SEQUENCE</scope>
    <source>
        <strain evidence="2">NBD5</strain>
    </source>
</reference>
<evidence type="ECO:0000313" key="3">
    <source>
        <dbReference type="Proteomes" id="UP001056937"/>
    </source>
</evidence>
<dbReference type="InterPro" id="IPR002994">
    <property type="entry name" value="Surf1/Shy1"/>
</dbReference>
<evidence type="ECO:0000313" key="2">
    <source>
        <dbReference type="EMBL" id="USI71825.1"/>
    </source>
</evidence>
<keyword evidence="1" id="KW-0812">Transmembrane</keyword>
<comment type="similarity">
    <text evidence="1">Belongs to the SURF1 family.</text>
</comment>
<keyword evidence="1" id="KW-1133">Transmembrane helix</keyword>
<proteinExistence type="inferred from homology"/>
<name>A0ABY4X4P0_9SPHN</name>
<keyword evidence="1" id="KW-1003">Cell membrane</keyword>
<feature type="transmembrane region" description="Helical" evidence="1">
    <location>
        <begin position="167"/>
        <end position="187"/>
    </location>
</feature>
<dbReference type="RefSeq" id="WP_252165636.1">
    <property type="nucleotide sequence ID" value="NZ_CP084930.1"/>
</dbReference>
<feature type="transmembrane region" description="Helical" evidence="1">
    <location>
        <begin position="12"/>
        <end position="30"/>
    </location>
</feature>
<comment type="subcellular location">
    <subcellularLocation>
        <location evidence="1">Cell membrane</location>
        <topology evidence="1">Multi-pass membrane protein</topology>
    </subcellularLocation>
</comment>
<dbReference type="EMBL" id="CP084930">
    <property type="protein sequence ID" value="USI71825.1"/>
    <property type="molecule type" value="Genomic_DNA"/>
</dbReference>
<dbReference type="CDD" id="cd06662">
    <property type="entry name" value="SURF1"/>
    <property type="match status" value="1"/>
</dbReference>
<dbReference type="PROSITE" id="PS50895">
    <property type="entry name" value="SURF1"/>
    <property type="match status" value="1"/>
</dbReference>
<organism evidence="2 3">
    <name type="scientific">Sphingomonas morindae</name>
    <dbReference type="NCBI Taxonomy" id="1541170"/>
    <lineage>
        <taxon>Bacteria</taxon>
        <taxon>Pseudomonadati</taxon>
        <taxon>Pseudomonadota</taxon>
        <taxon>Alphaproteobacteria</taxon>
        <taxon>Sphingomonadales</taxon>
        <taxon>Sphingomonadaceae</taxon>
        <taxon>Sphingomonas</taxon>
    </lineage>
</organism>
<sequence length="195" mass="21013">MSLRARVPLGPTLLVAAAVALMIGLGVWQLRRMHEKEALLARYAQAATLPPRAFPRDRRAVDALFRRAEAFCLAPVTWRAGAGRDRAGEPGYRHIVECSTGAEGPGVALDMGWSKSPSAPQGWRGGTVRGVIGPDRGGQILLVADQPAPGLRASAVPTMDDIPNNHLAYAVQWFLFAGMAVIIYALVLRRRAREG</sequence>
<dbReference type="Proteomes" id="UP001056937">
    <property type="component" value="Chromosome 1"/>
</dbReference>
<evidence type="ECO:0000256" key="1">
    <source>
        <dbReference type="RuleBase" id="RU363076"/>
    </source>
</evidence>
<gene>
    <name evidence="2" type="ORF">LHA26_10885</name>
</gene>
<dbReference type="Pfam" id="PF02104">
    <property type="entry name" value="SURF1"/>
    <property type="match status" value="1"/>
</dbReference>
<accession>A0ABY4X4P0</accession>
<keyword evidence="1" id="KW-0472">Membrane</keyword>
<keyword evidence="3" id="KW-1185">Reference proteome</keyword>
<protein>
    <recommendedName>
        <fullName evidence="1">SURF1-like protein</fullName>
    </recommendedName>
</protein>